<proteinExistence type="predicted"/>
<keyword evidence="3" id="KW-1185">Reference proteome</keyword>
<comment type="caution">
    <text evidence="2">The sequence shown here is derived from an EMBL/GenBank/DDBJ whole genome shotgun (WGS) entry which is preliminary data.</text>
</comment>
<protein>
    <recommendedName>
        <fullName evidence="4">Lipoprotein</fullName>
    </recommendedName>
</protein>
<name>A0ABW5NAD9_9FLAO</name>
<feature type="region of interest" description="Disordered" evidence="1">
    <location>
        <begin position="28"/>
        <end position="54"/>
    </location>
</feature>
<organism evidence="2 3">
    <name type="scientific">Aquimarina hainanensis</name>
    <dbReference type="NCBI Taxonomy" id="1578017"/>
    <lineage>
        <taxon>Bacteria</taxon>
        <taxon>Pseudomonadati</taxon>
        <taxon>Bacteroidota</taxon>
        <taxon>Flavobacteriia</taxon>
        <taxon>Flavobacteriales</taxon>
        <taxon>Flavobacteriaceae</taxon>
        <taxon>Aquimarina</taxon>
    </lineage>
</organism>
<evidence type="ECO:0000313" key="2">
    <source>
        <dbReference type="EMBL" id="MFD2592032.1"/>
    </source>
</evidence>
<dbReference type="PROSITE" id="PS51257">
    <property type="entry name" value="PROKAR_LIPOPROTEIN"/>
    <property type="match status" value="1"/>
</dbReference>
<evidence type="ECO:0008006" key="4">
    <source>
        <dbReference type="Google" id="ProtNLM"/>
    </source>
</evidence>
<reference evidence="3" key="1">
    <citation type="journal article" date="2019" name="Int. J. Syst. Evol. Microbiol.">
        <title>The Global Catalogue of Microorganisms (GCM) 10K type strain sequencing project: providing services to taxonomists for standard genome sequencing and annotation.</title>
        <authorList>
            <consortium name="The Broad Institute Genomics Platform"/>
            <consortium name="The Broad Institute Genome Sequencing Center for Infectious Disease"/>
            <person name="Wu L."/>
            <person name="Ma J."/>
        </authorList>
    </citation>
    <scope>NUCLEOTIDE SEQUENCE [LARGE SCALE GENOMIC DNA]</scope>
    <source>
        <strain evidence="3">KCTC 42423</strain>
    </source>
</reference>
<accession>A0ABW5NAD9</accession>
<sequence>MKTNFITKAILAIAVVLSSQSCEKDQLQNTQETHVKPPSASSILSPEDVSKKENLKSRNRINIPPHKIDIKPEGKDISKVNLAFFTFLTGKDLSHLFRYIEKETGEDCLMIFMNGKKIDNPNRVNKSVSNKPSRYDTKIWAKLKKTGHAEYLRTELGEREVGYKNQGTINTCHGDSNNDGNGINKTVTFTVIEGIESSTVISKSSNTTTTHSFGFSVQPNALAEMAKKLKLGGDGNFSYNFSKAISISNSEGKTETENASILRSQSTRINVSADRVINWLVYRRPANHYYRNMTHYEVKGSIIAVLDKPDYSGIGSSLIGPNPTGELKVVKQIHLEDYFQSFGKTSDFELLINENYYTTYQYSAEETTYRIASCEDFNPHCEAVKFDPNIKYIEGNRVIKEGEVFELKKVDGSLKWVPDGKCTNITYPFPKP</sequence>
<gene>
    <name evidence="2" type="ORF">ACFSTE_14430</name>
</gene>
<dbReference type="EMBL" id="JBHULX010000030">
    <property type="protein sequence ID" value="MFD2592032.1"/>
    <property type="molecule type" value="Genomic_DNA"/>
</dbReference>
<evidence type="ECO:0000256" key="1">
    <source>
        <dbReference type="SAM" id="MobiDB-lite"/>
    </source>
</evidence>
<dbReference type="RefSeq" id="WP_378253521.1">
    <property type="nucleotide sequence ID" value="NZ_JBHSJV010000001.1"/>
</dbReference>
<dbReference type="Proteomes" id="UP001597459">
    <property type="component" value="Unassembled WGS sequence"/>
</dbReference>
<evidence type="ECO:0000313" key="3">
    <source>
        <dbReference type="Proteomes" id="UP001597459"/>
    </source>
</evidence>